<evidence type="ECO:0000313" key="3">
    <source>
        <dbReference type="Proteomes" id="UP001152484"/>
    </source>
</evidence>
<feature type="coiled-coil region" evidence="1">
    <location>
        <begin position="479"/>
        <end position="643"/>
    </location>
</feature>
<reference evidence="2" key="1">
    <citation type="submission" date="2022-07" db="EMBL/GenBank/DDBJ databases">
        <authorList>
            <person name="Macas J."/>
            <person name="Novak P."/>
            <person name="Neumann P."/>
        </authorList>
    </citation>
    <scope>NUCLEOTIDE SEQUENCE</scope>
</reference>
<dbReference type="EMBL" id="CAMAPE010000073">
    <property type="protein sequence ID" value="CAH9117402.1"/>
    <property type="molecule type" value="Genomic_DNA"/>
</dbReference>
<dbReference type="InterPro" id="IPR040300">
    <property type="entry name" value="At3g49055-like"/>
</dbReference>
<organism evidence="2 3">
    <name type="scientific">Cuscuta europaea</name>
    <name type="common">European dodder</name>
    <dbReference type="NCBI Taxonomy" id="41803"/>
    <lineage>
        <taxon>Eukaryota</taxon>
        <taxon>Viridiplantae</taxon>
        <taxon>Streptophyta</taxon>
        <taxon>Embryophyta</taxon>
        <taxon>Tracheophyta</taxon>
        <taxon>Spermatophyta</taxon>
        <taxon>Magnoliopsida</taxon>
        <taxon>eudicotyledons</taxon>
        <taxon>Gunneridae</taxon>
        <taxon>Pentapetalae</taxon>
        <taxon>asterids</taxon>
        <taxon>lamiids</taxon>
        <taxon>Solanales</taxon>
        <taxon>Convolvulaceae</taxon>
        <taxon>Cuscuteae</taxon>
        <taxon>Cuscuta</taxon>
        <taxon>Cuscuta subgen. Cuscuta</taxon>
    </lineage>
</organism>
<dbReference type="PANTHER" id="PTHR34937">
    <property type="entry name" value="OS08G0559800 PROTEIN"/>
    <property type="match status" value="1"/>
</dbReference>
<sequence>MASAGEEDNDAVLSDVEEDESVEIGIKTLAPEDVSLEKFREVLADLDRERQLRTAAENSKSELQVSFNRLKTLAHEAIKKRDECSRQRDEALREKEEASKTIDKILTQISQATKEKDEISRQRDEFHKQLEEMTKAKESARVEIETAASMLVTGIDKISGKVSHFKNFAAGGLPRSHKYTGLPAVAYGVIKRTNEIVEEMLRQTESAAKGRNEARELMEQRNYEIAIEISQLESTISDLREEVSKKDSLVQELLESVAEKDGKLSEFERQMVDKQSAMETEVIGLRKKLSESDTKANSLESKMDLQRSLLAEQLNYVSKIHENIRNVMKVVDIKKSSELSESFFLAQQMDVEENIRASLAGLDSIHELSQILVDKTTEFMEERNHEVKGLNESVSQLINEKEQIGSLLRSALSRRASVDLSSKTNELFKIAENGLKEAGISYKFSSNLMEGKVPASDNVVVVDTEDEIYTLAGALENIIKQSQLEIIELKHSVEELRTESSLLNKHVEAQAKELSQWKQRVEELEEKERTANENVEGLLLDIAAAEEEISRWKTAARQEADTGKAVEQKYMAQLSAARQEVDEAKQAAIESENKLKFKEETAAAAMAARDAAIKSLELADLRASRLRERVEELTRQLEELDSRGTFTSGLTRPRYMCWPWQWLGIDFVGSRPAETREDSANEMELSEPLL</sequence>
<name>A0A9P0ZWC2_CUSEU</name>
<dbReference type="PANTHER" id="PTHR34937:SF1">
    <property type="entry name" value="PARAMYOSIN"/>
    <property type="match status" value="1"/>
</dbReference>
<dbReference type="Proteomes" id="UP001152484">
    <property type="component" value="Unassembled WGS sequence"/>
</dbReference>
<feature type="coiled-coil region" evidence="1">
    <location>
        <begin position="74"/>
        <end position="150"/>
    </location>
</feature>
<evidence type="ECO:0008006" key="4">
    <source>
        <dbReference type="Google" id="ProtNLM"/>
    </source>
</evidence>
<dbReference type="OrthoDB" id="1682775at2759"/>
<accession>A0A9P0ZWC2</accession>
<comment type="caution">
    <text evidence="2">The sequence shown here is derived from an EMBL/GenBank/DDBJ whole genome shotgun (WGS) entry which is preliminary data.</text>
</comment>
<evidence type="ECO:0000256" key="1">
    <source>
        <dbReference type="SAM" id="Coils"/>
    </source>
</evidence>
<keyword evidence="3" id="KW-1185">Reference proteome</keyword>
<dbReference type="AlphaFoldDB" id="A0A9P0ZWC2"/>
<feature type="coiled-coil region" evidence="1">
    <location>
        <begin position="229"/>
        <end position="270"/>
    </location>
</feature>
<protein>
    <recommendedName>
        <fullName evidence="4">Paramyosin</fullName>
    </recommendedName>
</protein>
<proteinExistence type="predicted"/>
<gene>
    <name evidence="2" type="ORF">CEURO_LOCUS21543</name>
</gene>
<keyword evidence="1" id="KW-0175">Coiled coil</keyword>
<evidence type="ECO:0000313" key="2">
    <source>
        <dbReference type="EMBL" id="CAH9117402.1"/>
    </source>
</evidence>